<dbReference type="InterPro" id="IPR002347">
    <property type="entry name" value="SDR_fam"/>
</dbReference>
<dbReference type="NCBIfam" id="NF009093">
    <property type="entry name" value="PRK12429.1"/>
    <property type="match status" value="1"/>
</dbReference>
<proteinExistence type="inferred from homology"/>
<protein>
    <submittedName>
        <fullName evidence="2">3-hydroxybutyrate dehydrogenase</fullName>
        <ecNumber evidence="2">1.1.1.30</ecNumber>
    </submittedName>
</protein>
<sequence>MLLENKCALVTGSVAGLGYGIADKLASEGANLVIHGLEEDAAQEAAARLRQAHARGVLVHCADLRQVDQIEDMVRAASQEFGNIDIVINNAVVRHFLPTEALSASQWDESMAVNLSAAFHTARLTIPGMRQRGWGRIINMASVYSASATVNRIGYVTTKTALVGMTRAIALETATSGITCNAVCPGTVPTPAIVDRIADIARNKGIPEEEATRDYLAQRQPTGRFVAIESVAAMVGFLCSDAGNDVTGSVLPIDGGWTAA</sequence>
<dbReference type="EMBL" id="JACCEW010000001">
    <property type="protein sequence ID" value="NYT35792.1"/>
    <property type="molecule type" value="Genomic_DNA"/>
</dbReference>
<dbReference type="GO" id="GO:0003858">
    <property type="term" value="F:3-hydroxybutyrate dehydrogenase activity"/>
    <property type="evidence" value="ECO:0007669"/>
    <property type="project" value="UniProtKB-EC"/>
</dbReference>
<comment type="similarity">
    <text evidence="1">Belongs to the short-chain dehydrogenases/reductases (SDR) family.</text>
</comment>
<keyword evidence="2" id="KW-0560">Oxidoreductase</keyword>
<dbReference type="PRINTS" id="PR00080">
    <property type="entry name" value="SDRFAMILY"/>
</dbReference>
<name>A0A853F8A9_9BURK</name>
<dbReference type="OrthoDB" id="9786435at2"/>
<dbReference type="Pfam" id="PF13561">
    <property type="entry name" value="adh_short_C2"/>
    <property type="match status" value="1"/>
</dbReference>
<dbReference type="Gene3D" id="3.40.50.720">
    <property type="entry name" value="NAD(P)-binding Rossmann-like Domain"/>
    <property type="match status" value="1"/>
</dbReference>
<reference evidence="2 3" key="1">
    <citation type="submission" date="2020-07" db="EMBL/GenBank/DDBJ databases">
        <title>Taxonomic revisions and descriptions of new bacterial species based on genomic comparisons in the high-G+C-content subgroup of the family Alcaligenaceae.</title>
        <authorList>
            <person name="Szabo A."/>
            <person name="Felfoldi T."/>
        </authorList>
    </citation>
    <scope>NUCLEOTIDE SEQUENCE [LARGE SCALE GENOMIC DNA]</scope>
    <source>
        <strain evidence="2 3">DSM 25264</strain>
    </source>
</reference>
<dbReference type="PRINTS" id="PR00081">
    <property type="entry name" value="GDHRDH"/>
</dbReference>
<evidence type="ECO:0000313" key="3">
    <source>
        <dbReference type="Proteomes" id="UP000580517"/>
    </source>
</evidence>
<dbReference type="PANTHER" id="PTHR42879:SF2">
    <property type="entry name" value="3-OXOACYL-[ACYL-CARRIER-PROTEIN] REDUCTASE FABG"/>
    <property type="match status" value="1"/>
</dbReference>
<evidence type="ECO:0000256" key="1">
    <source>
        <dbReference type="ARBA" id="ARBA00006484"/>
    </source>
</evidence>
<keyword evidence="3" id="KW-1185">Reference proteome</keyword>
<dbReference type="PROSITE" id="PS00061">
    <property type="entry name" value="ADH_SHORT"/>
    <property type="match status" value="1"/>
</dbReference>
<dbReference type="FunFam" id="3.40.50.720:FF:000084">
    <property type="entry name" value="Short-chain dehydrogenase reductase"/>
    <property type="match status" value="1"/>
</dbReference>
<dbReference type="EC" id="1.1.1.30" evidence="2"/>
<comment type="caution">
    <text evidence="2">The sequence shown here is derived from an EMBL/GenBank/DDBJ whole genome shotgun (WGS) entry which is preliminary data.</text>
</comment>
<accession>A0A853F8A9</accession>
<dbReference type="InterPro" id="IPR036291">
    <property type="entry name" value="NAD(P)-bd_dom_sf"/>
</dbReference>
<evidence type="ECO:0000313" key="2">
    <source>
        <dbReference type="EMBL" id="NYT35792.1"/>
    </source>
</evidence>
<dbReference type="Proteomes" id="UP000580517">
    <property type="component" value="Unassembled WGS sequence"/>
</dbReference>
<dbReference type="InterPro" id="IPR020904">
    <property type="entry name" value="Sc_DH/Rdtase_CS"/>
</dbReference>
<dbReference type="SUPFAM" id="SSF51735">
    <property type="entry name" value="NAD(P)-binding Rossmann-fold domains"/>
    <property type="match status" value="1"/>
</dbReference>
<dbReference type="PANTHER" id="PTHR42879">
    <property type="entry name" value="3-OXOACYL-(ACYL-CARRIER-PROTEIN) REDUCTASE"/>
    <property type="match status" value="1"/>
</dbReference>
<gene>
    <name evidence="2" type="ORF">H0A68_02825</name>
</gene>
<dbReference type="InterPro" id="IPR050259">
    <property type="entry name" value="SDR"/>
</dbReference>
<dbReference type="RefSeq" id="WP_129967743.1">
    <property type="nucleotide sequence ID" value="NZ_JACCEW010000001.1"/>
</dbReference>
<dbReference type="AlphaFoldDB" id="A0A853F8A9"/>
<dbReference type="GO" id="GO:0032787">
    <property type="term" value="P:monocarboxylic acid metabolic process"/>
    <property type="evidence" value="ECO:0007669"/>
    <property type="project" value="UniProtKB-ARBA"/>
</dbReference>
<organism evidence="2 3">
    <name type="scientific">Allopusillimonas soli</name>
    <dbReference type="NCBI Taxonomy" id="659016"/>
    <lineage>
        <taxon>Bacteria</taxon>
        <taxon>Pseudomonadati</taxon>
        <taxon>Pseudomonadota</taxon>
        <taxon>Betaproteobacteria</taxon>
        <taxon>Burkholderiales</taxon>
        <taxon>Alcaligenaceae</taxon>
        <taxon>Allopusillimonas</taxon>
    </lineage>
</organism>